<dbReference type="AlphaFoldDB" id="A0A0F9N3K0"/>
<gene>
    <name evidence="1" type="ORF">LCGC14_0998890</name>
</gene>
<organism evidence="1">
    <name type="scientific">marine sediment metagenome</name>
    <dbReference type="NCBI Taxonomy" id="412755"/>
    <lineage>
        <taxon>unclassified sequences</taxon>
        <taxon>metagenomes</taxon>
        <taxon>ecological metagenomes</taxon>
    </lineage>
</organism>
<name>A0A0F9N3K0_9ZZZZ</name>
<protein>
    <submittedName>
        <fullName evidence="1">Uncharacterized protein</fullName>
    </submittedName>
</protein>
<accession>A0A0F9N3K0</accession>
<evidence type="ECO:0000313" key="1">
    <source>
        <dbReference type="EMBL" id="KKN14180.1"/>
    </source>
</evidence>
<reference evidence="1" key="1">
    <citation type="journal article" date="2015" name="Nature">
        <title>Complex archaea that bridge the gap between prokaryotes and eukaryotes.</title>
        <authorList>
            <person name="Spang A."/>
            <person name="Saw J.H."/>
            <person name="Jorgensen S.L."/>
            <person name="Zaremba-Niedzwiedzka K."/>
            <person name="Martijn J."/>
            <person name="Lind A.E."/>
            <person name="van Eijk R."/>
            <person name="Schleper C."/>
            <person name="Guy L."/>
            <person name="Ettema T.J."/>
        </authorList>
    </citation>
    <scope>NUCLEOTIDE SEQUENCE</scope>
</reference>
<comment type="caution">
    <text evidence="1">The sequence shown here is derived from an EMBL/GenBank/DDBJ whole genome shotgun (WGS) entry which is preliminary data.</text>
</comment>
<sequence>MTETAREQIAQLYMIPWAAAALEEGLGYKIKAEAQQFATKVLAIPEIKEGQKLREKVKSGKLVELADTQVKPALRADQLSSDDYQRGYRQGQYEMESAGFRRVKEKG</sequence>
<dbReference type="EMBL" id="LAZR01003844">
    <property type="protein sequence ID" value="KKN14180.1"/>
    <property type="molecule type" value="Genomic_DNA"/>
</dbReference>
<proteinExistence type="predicted"/>